<evidence type="ECO:0000256" key="11">
    <source>
        <dbReference type="ARBA" id="ARBA00022741"/>
    </source>
</evidence>
<dbReference type="UniPathway" id="UPA00591">
    <property type="reaction ID" value="UER00648"/>
</dbReference>
<name>A0A518EQ84_9BACT</name>
<comment type="cofactor">
    <cofactor evidence="1 15">
        <name>Mg(2+)</name>
        <dbReference type="ChEBI" id="CHEBI:18420"/>
    </cofactor>
</comment>
<reference evidence="17 18" key="1">
    <citation type="submission" date="2019-02" db="EMBL/GenBank/DDBJ databases">
        <title>Deep-cultivation of Planctomycetes and their phenomic and genomic characterization uncovers novel biology.</title>
        <authorList>
            <person name="Wiegand S."/>
            <person name="Jogler M."/>
            <person name="Boedeker C."/>
            <person name="Pinto D."/>
            <person name="Vollmers J."/>
            <person name="Rivas-Marin E."/>
            <person name="Kohn T."/>
            <person name="Peeters S.H."/>
            <person name="Heuer A."/>
            <person name="Rast P."/>
            <person name="Oberbeckmann S."/>
            <person name="Bunk B."/>
            <person name="Jeske O."/>
            <person name="Meyerdierks A."/>
            <person name="Storesund J.E."/>
            <person name="Kallscheuer N."/>
            <person name="Luecker S."/>
            <person name="Lage O.M."/>
            <person name="Pohl T."/>
            <person name="Merkel B.J."/>
            <person name="Hornburger P."/>
            <person name="Mueller R.-W."/>
            <person name="Bruemmer F."/>
            <person name="Labrenz M."/>
            <person name="Spormann A.M."/>
            <person name="Op den Camp H."/>
            <person name="Overmann J."/>
            <person name="Amann R."/>
            <person name="Jetten M.S.M."/>
            <person name="Mascher T."/>
            <person name="Medema M.H."/>
            <person name="Devos D.P."/>
            <person name="Kaster A.-K."/>
            <person name="Ovreas L."/>
            <person name="Rohde M."/>
            <person name="Galperin M.Y."/>
            <person name="Jogler C."/>
        </authorList>
    </citation>
    <scope>NUCLEOTIDE SEQUENCE [LARGE SCALE GENOMIC DNA]</scope>
    <source>
        <strain evidence="17 18">Poly30</strain>
    </source>
</reference>
<dbReference type="AlphaFoldDB" id="A0A518EQ84"/>
<keyword evidence="6 15" id="KW-0963">Cytoplasm</keyword>
<keyword evidence="8 15" id="KW-0808">Transferase</keyword>
<dbReference type="GO" id="GO:0006178">
    <property type="term" value="P:guanine salvage"/>
    <property type="evidence" value="ECO:0007669"/>
    <property type="project" value="TreeGrafter"/>
</dbReference>
<dbReference type="GO" id="GO:0004422">
    <property type="term" value="F:hypoxanthine phosphoribosyltransferase activity"/>
    <property type="evidence" value="ECO:0007669"/>
    <property type="project" value="InterPro"/>
</dbReference>
<evidence type="ECO:0000256" key="3">
    <source>
        <dbReference type="ARBA" id="ARBA00004669"/>
    </source>
</evidence>
<comment type="catalytic activity">
    <reaction evidence="14">
        <text>IMP + diphosphate = hypoxanthine + 5-phospho-alpha-D-ribose 1-diphosphate</text>
        <dbReference type="Rhea" id="RHEA:17973"/>
        <dbReference type="ChEBI" id="CHEBI:17368"/>
        <dbReference type="ChEBI" id="CHEBI:33019"/>
        <dbReference type="ChEBI" id="CHEBI:58017"/>
        <dbReference type="ChEBI" id="CHEBI:58053"/>
        <dbReference type="EC" id="2.4.2.8"/>
    </reaction>
    <physiologicalReaction direction="right-to-left" evidence="14">
        <dbReference type="Rhea" id="RHEA:17975"/>
    </physiologicalReaction>
</comment>
<protein>
    <recommendedName>
        <fullName evidence="5 15">Hypoxanthine phosphoribosyltransferase</fullName>
        <ecNumber evidence="5 15">2.4.2.8</ecNumber>
    </recommendedName>
</protein>
<evidence type="ECO:0000256" key="6">
    <source>
        <dbReference type="ARBA" id="ARBA00022490"/>
    </source>
</evidence>
<dbReference type="RefSeq" id="WP_145196282.1">
    <property type="nucleotide sequence ID" value="NZ_CP036434.1"/>
</dbReference>
<evidence type="ECO:0000256" key="2">
    <source>
        <dbReference type="ARBA" id="ARBA00004496"/>
    </source>
</evidence>
<evidence type="ECO:0000256" key="10">
    <source>
        <dbReference type="ARBA" id="ARBA00022726"/>
    </source>
</evidence>
<evidence type="ECO:0000256" key="8">
    <source>
        <dbReference type="ARBA" id="ARBA00022679"/>
    </source>
</evidence>
<gene>
    <name evidence="17" type="primary">hpt</name>
    <name evidence="17" type="ORF">Poly30_17660</name>
</gene>
<dbReference type="GO" id="GO:0005829">
    <property type="term" value="C:cytosol"/>
    <property type="evidence" value="ECO:0007669"/>
    <property type="project" value="TreeGrafter"/>
</dbReference>
<dbReference type="InterPro" id="IPR005904">
    <property type="entry name" value="Hxn_phspho_trans"/>
</dbReference>
<keyword evidence="9 15" id="KW-0479">Metal-binding</keyword>
<dbReference type="Proteomes" id="UP000320390">
    <property type="component" value="Chromosome"/>
</dbReference>
<evidence type="ECO:0000256" key="7">
    <source>
        <dbReference type="ARBA" id="ARBA00022676"/>
    </source>
</evidence>
<accession>A0A518EQ84</accession>
<dbReference type="PANTHER" id="PTHR43340">
    <property type="entry name" value="HYPOXANTHINE-GUANINE PHOSPHORIBOSYLTRANSFERASE"/>
    <property type="match status" value="1"/>
</dbReference>
<evidence type="ECO:0000256" key="1">
    <source>
        <dbReference type="ARBA" id="ARBA00001946"/>
    </source>
</evidence>
<dbReference type="GO" id="GO:0000166">
    <property type="term" value="F:nucleotide binding"/>
    <property type="evidence" value="ECO:0007669"/>
    <property type="project" value="UniProtKB-KW"/>
</dbReference>
<keyword evidence="7 15" id="KW-0328">Glycosyltransferase</keyword>
<dbReference type="GO" id="GO:0000287">
    <property type="term" value="F:magnesium ion binding"/>
    <property type="evidence" value="ECO:0007669"/>
    <property type="project" value="TreeGrafter"/>
</dbReference>
<keyword evidence="11 15" id="KW-0547">Nucleotide-binding</keyword>
<keyword evidence="10 15" id="KW-0660">Purine salvage</keyword>
<comment type="catalytic activity">
    <reaction evidence="13">
        <text>GMP + diphosphate = guanine + 5-phospho-alpha-D-ribose 1-diphosphate</text>
        <dbReference type="Rhea" id="RHEA:25424"/>
        <dbReference type="ChEBI" id="CHEBI:16235"/>
        <dbReference type="ChEBI" id="CHEBI:33019"/>
        <dbReference type="ChEBI" id="CHEBI:58017"/>
        <dbReference type="ChEBI" id="CHEBI:58115"/>
        <dbReference type="EC" id="2.4.2.8"/>
    </reaction>
    <physiologicalReaction direction="right-to-left" evidence="13">
        <dbReference type="Rhea" id="RHEA:25426"/>
    </physiologicalReaction>
</comment>
<dbReference type="EMBL" id="CP036434">
    <property type="protein sequence ID" value="QDV06258.1"/>
    <property type="molecule type" value="Genomic_DNA"/>
</dbReference>
<dbReference type="GO" id="GO:0046100">
    <property type="term" value="P:hypoxanthine metabolic process"/>
    <property type="evidence" value="ECO:0007669"/>
    <property type="project" value="TreeGrafter"/>
</dbReference>
<comment type="similarity">
    <text evidence="4 15">Belongs to the purine/pyrimidine phosphoribosyltransferase family.</text>
</comment>
<evidence type="ECO:0000313" key="18">
    <source>
        <dbReference type="Proteomes" id="UP000320390"/>
    </source>
</evidence>
<keyword evidence="12 15" id="KW-0460">Magnesium</keyword>
<evidence type="ECO:0000256" key="4">
    <source>
        <dbReference type="ARBA" id="ARBA00008391"/>
    </source>
</evidence>
<dbReference type="GO" id="GO:0006166">
    <property type="term" value="P:purine ribonucleoside salvage"/>
    <property type="evidence" value="ECO:0007669"/>
    <property type="project" value="UniProtKB-KW"/>
</dbReference>
<dbReference type="GO" id="GO:0052657">
    <property type="term" value="F:guanine phosphoribosyltransferase activity"/>
    <property type="evidence" value="ECO:0007669"/>
    <property type="project" value="RHEA"/>
</dbReference>
<evidence type="ECO:0000259" key="16">
    <source>
        <dbReference type="Pfam" id="PF00156"/>
    </source>
</evidence>
<dbReference type="InterPro" id="IPR029057">
    <property type="entry name" value="PRTase-like"/>
</dbReference>
<evidence type="ECO:0000256" key="14">
    <source>
        <dbReference type="ARBA" id="ARBA00049402"/>
    </source>
</evidence>
<evidence type="ECO:0000313" key="17">
    <source>
        <dbReference type="EMBL" id="QDV06258.1"/>
    </source>
</evidence>
<dbReference type="Pfam" id="PF00156">
    <property type="entry name" value="Pribosyltran"/>
    <property type="match status" value="1"/>
</dbReference>
<dbReference type="SUPFAM" id="SSF53271">
    <property type="entry name" value="PRTase-like"/>
    <property type="match status" value="1"/>
</dbReference>
<comment type="pathway">
    <text evidence="3 15">Purine metabolism; IMP biosynthesis via salvage pathway; IMP from hypoxanthine: step 1/1.</text>
</comment>
<dbReference type="InterPro" id="IPR000836">
    <property type="entry name" value="PRTase_dom"/>
</dbReference>
<feature type="domain" description="Phosphoribosyltransferase" evidence="16">
    <location>
        <begin position="28"/>
        <end position="161"/>
    </location>
</feature>
<keyword evidence="18" id="KW-1185">Reference proteome</keyword>
<evidence type="ECO:0000256" key="13">
    <source>
        <dbReference type="ARBA" id="ARBA00048811"/>
    </source>
</evidence>
<dbReference type="InterPro" id="IPR050408">
    <property type="entry name" value="HGPRT"/>
</dbReference>
<sequence length="189" mass="20886">MQNVHADIESVLFSEDVIRAGIARVGAAVTERFRGRDFTVVSILKGSCIFSADLIRQIPIPLELAFVSASSYGDRTTSGDLEINFFPTGEIEGRNILLVDDILDTGQTMSRLREEFLRRGASEIATCVFLDKPSRRSVELDADFRVLEVEDKFVVGYGLDFAGRYRNLPYVGVLKPEIYGARASVVGEG</sequence>
<dbReference type="GO" id="GO:0032264">
    <property type="term" value="P:IMP salvage"/>
    <property type="evidence" value="ECO:0007669"/>
    <property type="project" value="UniProtKB-UniPathway"/>
</dbReference>
<dbReference type="PANTHER" id="PTHR43340:SF1">
    <property type="entry name" value="HYPOXANTHINE PHOSPHORIBOSYLTRANSFERASE"/>
    <property type="match status" value="1"/>
</dbReference>
<dbReference type="EC" id="2.4.2.8" evidence="5 15"/>
<organism evidence="17 18">
    <name type="scientific">Saltatorellus ferox</name>
    <dbReference type="NCBI Taxonomy" id="2528018"/>
    <lineage>
        <taxon>Bacteria</taxon>
        <taxon>Pseudomonadati</taxon>
        <taxon>Planctomycetota</taxon>
        <taxon>Planctomycetia</taxon>
        <taxon>Planctomycetia incertae sedis</taxon>
        <taxon>Saltatorellus</taxon>
    </lineage>
</organism>
<dbReference type="OrthoDB" id="9802824at2"/>
<evidence type="ECO:0000256" key="12">
    <source>
        <dbReference type="ARBA" id="ARBA00022842"/>
    </source>
</evidence>
<evidence type="ECO:0000256" key="15">
    <source>
        <dbReference type="RuleBase" id="RU364099"/>
    </source>
</evidence>
<dbReference type="GO" id="GO:0032263">
    <property type="term" value="P:GMP salvage"/>
    <property type="evidence" value="ECO:0007669"/>
    <property type="project" value="TreeGrafter"/>
</dbReference>
<evidence type="ECO:0000256" key="9">
    <source>
        <dbReference type="ARBA" id="ARBA00022723"/>
    </source>
</evidence>
<dbReference type="NCBIfam" id="TIGR01203">
    <property type="entry name" value="HGPRTase"/>
    <property type="match status" value="1"/>
</dbReference>
<dbReference type="CDD" id="cd06223">
    <property type="entry name" value="PRTases_typeI"/>
    <property type="match status" value="1"/>
</dbReference>
<proteinExistence type="inferred from homology"/>
<dbReference type="Gene3D" id="3.40.50.2020">
    <property type="match status" value="1"/>
</dbReference>
<comment type="subcellular location">
    <subcellularLocation>
        <location evidence="2 15">Cytoplasm</location>
    </subcellularLocation>
</comment>
<evidence type="ECO:0000256" key="5">
    <source>
        <dbReference type="ARBA" id="ARBA00011895"/>
    </source>
</evidence>